<feature type="region of interest" description="Disordered" evidence="1">
    <location>
        <begin position="443"/>
        <end position="471"/>
    </location>
</feature>
<reference evidence="2" key="1">
    <citation type="submission" date="2023-03" db="EMBL/GenBank/DDBJ databases">
        <title>Massive genome expansion in bonnet fungi (Mycena s.s.) driven by repeated elements and novel gene families across ecological guilds.</title>
        <authorList>
            <consortium name="Lawrence Berkeley National Laboratory"/>
            <person name="Harder C.B."/>
            <person name="Miyauchi S."/>
            <person name="Viragh M."/>
            <person name="Kuo A."/>
            <person name="Thoen E."/>
            <person name="Andreopoulos B."/>
            <person name="Lu D."/>
            <person name="Skrede I."/>
            <person name="Drula E."/>
            <person name="Henrissat B."/>
            <person name="Morin E."/>
            <person name="Kohler A."/>
            <person name="Barry K."/>
            <person name="LaButti K."/>
            <person name="Morin E."/>
            <person name="Salamov A."/>
            <person name="Lipzen A."/>
            <person name="Mereny Z."/>
            <person name="Hegedus B."/>
            <person name="Baldrian P."/>
            <person name="Stursova M."/>
            <person name="Weitz H."/>
            <person name="Taylor A."/>
            <person name="Grigoriev I.V."/>
            <person name="Nagy L.G."/>
            <person name="Martin F."/>
            <person name="Kauserud H."/>
        </authorList>
    </citation>
    <scope>NUCLEOTIDE SEQUENCE</scope>
    <source>
        <strain evidence="2">CBHHK182m</strain>
    </source>
</reference>
<feature type="compositionally biased region" description="Low complexity" evidence="1">
    <location>
        <begin position="17"/>
        <end position="28"/>
    </location>
</feature>
<dbReference type="EMBL" id="JARKIB010000059">
    <property type="protein sequence ID" value="KAJ7752283.1"/>
    <property type="molecule type" value="Genomic_DNA"/>
</dbReference>
<accession>A0AAD7IYA1</accession>
<comment type="caution">
    <text evidence="2">The sequence shown here is derived from an EMBL/GenBank/DDBJ whole genome shotgun (WGS) entry which is preliminary data.</text>
</comment>
<evidence type="ECO:0000256" key="1">
    <source>
        <dbReference type="SAM" id="MobiDB-lite"/>
    </source>
</evidence>
<organism evidence="2 3">
    <name type="scientific">Mycena metata</name>
    <dbReference type="NCBI Taxonomy" id="1033252"/>
    <lineage>
        <taxon>Eukaryota</taxon>
        <taxon>Fungi</taxon>
        <taxon>Dikarya</taxon>
        <taxon>Basidiomycota</taxon>
        <taxon>Agaricomycotina</taxon>
        <taxon>Agaricomycetes</taxon>
        <taxon>Agaricomycetidae</taxon>
        <taxon>Agaricales</taxon>
        <taxon>Marasmiineae</taxon>
        <taxon>Mycenaceae</taxon>
        <taxon>Mycena</taxon>
    </lineage>
</organism>
<evidence type="ECO:0000313" key="3">
    <source>
        <dbReference type="Proteomes" id="UP001215598"/>
    </source>
</evidence>
<protein>
    <submittedName>
        <fullName evidence="2">Uncharacterized protein</fullName>
    </submittedName>
</protein>
<gene>
    <name evidence="2" type="ORF">B0H16DRAFT_1837340</name>
</gene>
<dbReference type="Proteomes" id="UP001215598">
    <property type="component" value="Unassembled WGS sequence"/>
</dbReference>
<evidence type="ECO:0000313" key="2">
    <source>
        <dbReference type="EMBL" id="KAJ7752283.1"/>
    </source>
</evidence>
<dbReference type="AlphaFoldDB" id="A0AAD7IYA1"/>
<keyword evidence="3" id="KW-1185">Reference proteome</keyword>
<feature type="region of interest" description="Disordered" evidence="1">
    <location>
        <begin position="1"/>
        <end position="65"/>
    </location>
</feature>
<sequence length="505" mass="54486">MHKRLHPPARKGEPEGSRSPSGSAPANSTPQAHADAEDPSASGWEDNPALNGCGGAGGEGEAHEGRRFGGMESAAIGGVASATLRCIGARALCTVADEGPHCVYGEAASRTRSSLPSAVSFSTRGVDAYVRVPKSFLSTRTGYAYARRLDYHNATLLPPPRRQRRVSWSVPYSYTSLASTPAASRYCGSIVGDRRSGSTRVALLLLVFFFLLPSPSSLPSLPSVSSPPSLLSLSFYTLLISFAAPSKTHVIFQPTFGSAHSICCRRHWLRVQVGVRAIDVTGVQARAALGGCWRPQDVPARWETASSGVRGVRAWTQGRSGQDVMTGRACVYRQGCGAMCSVLLEMIAGLRLRVAADEYEDEDALLRVLALGVTSRSVVARSNTILKQLVLQAKRQYEAGFSRAPGSAPRWRPRDKCRVTRRVTRGVDANATLTRAAVDIDAGGGEENLSKPRRHRMDSMSSDDQRDSVNRDTGGVRRAVCVLWCVFKDMQYRRDSIISSPFLSS</sequence>
<proteinExistence type="predicted"/>
<name>A0AAD7IYA1_9AGAR</name>